<reference evidence="3" key="1">
    <citation type="submission" date="2017-04" db="EMBL/GenBank/DDBJ databases">
        <title>Function of individual gut microbiota members based on whole genome sequencing of pure cultures obtained from chicken caecum.</title>
        <authorList>
            <person name="Medvecky M."/>
            <person name="Cejkova D."/>
            <person name="Polansky O."/>
            <person name="Karasova D."/>
            <person name="Kubasova T."/>
            <person name="Cizek A."/>
            <person name="Rychlik I."/>
        </authorList>
    </citation>
    <scope>NUCLEOTIDE SEQUENCE [LARGE SCALE GENOMIC DNA]</scope>
    <source>
        <strain evidence="3">An189</strain>
    </source>
</reference>
<evidence type="ECO:0000313" key="2">
    <source>
        <dbReference type="EMBL" id="OUP32084.1"/>
    </source>
</evidence>
<dbReference type="InterPro" id="IPR003959">
    <property type="entry name" value="ATPase_AAA_core"/>
</dbReference>
<proteinExistence type="predicted"/>
<dbReference type="GO" id="GO:0016887">
    <property type="term" value="F:ATP hydrolysis activity"/>
    <property type="evidence" value="ECO:0007669"/>
    <property type="project" value="InterPro"/>
</dbReference>
<dbReference type="InterPro" id="IPR027417">
    <property type="entry name" value="P-loop_NTPase"/>
</dbReference>
<organism evidence="2 3">
    <name type="scientific">Bacteroides clarus</name>
    <dbReference type="NCBI Taxonomy" id="626929"/>
    <lineage>
        <taxon>Bacteria</taxon>
        <taxon>Pseudomonadati</taxon>
        <taxon>Bacteroidota</taxon>
        <taxon>Bacteroidia</taxon>
        <taxon>Bacteroidales</taxon>
        <taxon>Bacteroidaceae</taxon>
        <taxon>Bacteroides</taxon>
    </lineage>
</organism>
<dbReference type="Gene3D" id="3.40.50.300">
    <property type="entry name" value="P-loop containing nucleotide triphosphate hydrolases"/>
    <property type="match status" value="1"/>
</dbReference>
<feature type="domain" description="ATPase AAA-type core" evidence="1">
    <location>
        <begin position="224"/>
        <end position="368"/>
    </location>
</feature>
<dbReference type="RefSeq" id="WP_087413448.1">
    <property type="nucleotide sequence ID" value="NZ_CALIXP010000068.1"/>
</dbReference>
<sequence length="435" mass="49348">MIIDFKIKNFRSYKDETEFSFEALDMDFRSENTTAIELENGETIRLLKTAAVFGANASGKSNLIWALYSLSHMVAGSLKYDVNTPIPYTPYVLNSKTRNQPTEFTINFIVDRKQYRYAIKFDKVIHQETLSTMKCNKAENIFNVEVNEETLQRHVSIGTSWESTLLDISNAQLLPNQLLLSMLGTRQANGLQNVYSFLATLQAQPVGDAIDLKFNSFDVAERILKSNDSKLFQRLRRLIHIADMGIEDITMQKHSDTEFKFPDSVSDDVRQTFIKQNKWEFGMVHKVVNDEEALNVTLPMQFESTGTKNFFGIGARVLDILETGGLLAYDEINIAIHPALFKLIVSLFNNNKSNPHNAQLLFTTHDASIAGDGMLRADQIWFAEKEDGASQLYSAQDFDDISINIPFDKWYKSGRFGALPKFGNIDYIFGDNGTL</sequence>
<dbReference type="GeneID" id="61677486"/>
<dbReference type="PANTHER" id="PTHR40396:SF1">
    <property type="entry name" value="ATPASE AAA-TYPE CORE DOMAIN-CONTAINING PROTEIN"/>
    <property type="match status" value="1"/>
</dbReference>
<evidence type="ECO:0000313" key="3">
    <source>
        <dbReference type="Proteomes" id="UP000196587"/>
    </source>
</evidence>
<protein>
    <recommendedName>
        <fullName evidence="1">ATPase AAA-type core domain-containing protein</fullName>
    </recommendedName>
</protein>
<dbReference type="SUPFAM" id="SSF52540">
    <property type="entry name" value="P-loop containing nucleoside triphosphate hydrolases"/>
    <property type="match status" value="1"/>
</dbReference>
<accession>A0A1Y4JHW5</accession>
<dbReference type="PANTHER" id="PTHR40396">
    <property type="entry name" value="ATPASE-LIKE PROTEIN"/>
    <property type="match status" value="1"/>
</dbReference>
<gene>
    <name evidence="2" type="ORF">B5F24_15365</name>
</gene>
<dbReference type="AlphaFoldDB" id="A0A1Y4JHW5"/>
<evidence type="ECO:0000259" key="1">
    <source>
        <dbReference type="Pfam" id="PF13304"/>
    </source>
</evidence>
<feature type="domain" description="ATPase AAA-type core" evidence="1">
    <location>
        <begin position="51"/>
        <end position="126"/>
    </location>
</feature>
<dbReference type="Proteomes" id="UP000196587">
    <property type="component" value="Unassembled WGS sequence"/>
</dbReference>
<dbReference type="Pfam" id="PF13304">
    <property type="entry name" value="AAA_21"/>
    <property type="match status" value="2"/>
</dbReference>
<dbReference type="GO" id="GO:0005524">
    <property type="term" value="F:ATP binding"/>
    <property type="evidence" value="ECO:0007669"/>
    <property type="project" value="InterPro"/>
</dbReference>
<name>A0A1Y4JHW5_9BACE</name>
<dbReference type="EMBL" id="NFKE01000015">
    <property type="protein sequence ID" value="OUP32084.1"/>
    <property type="molecule type" value="Genomic_DNA"/>
</dbReference>
<comment type="caution">
    <text evidence="2">The sequence shown here is derived from an EMBL/GenBank/DDBJ whole genome shotgun (WGS) entry which is preliminary data.</text>
</comment>